<comment type="caution">
    <text evidence="10">The sequence shown here is derived from an EMBL/GenBank/DDBJ whole genome shotgun (WGS) entry which is preliminary data.</text>
</comment>
<evidence type="ECO:0000256" key="3">
    <source>
        <dbReference type="ARBA" id="ARBA00022448"/>
    </source>
</evidence>
<evidence type="ECO:0000313" key="10">
    <source>
        <dbReference type="EMBL" id="MFC3266325.1"/>
    </source>
</evidence>
<dbReference type="InterPro" id="IPR020846">
    <property type="entry name" value="MFS_dom"/>
</dbReference>
<organism evidence="10 11">
    <name type="scientific">Camelimonas abortus</name>
    <dbReference type="NCBI Taxonomy" id="1017184"/>
    <lineage>
        <taxon>Bacteria</taxon>
        <taxon>Pseudomonadati</taxon>
        <taxon>Pseudomonadota</taxon>
        <taxon>Alphaproteobacteria</taxon>
        <taxon>Hyphomicrobiales</taxon>
        <taxon>Chelatococcaceae</taxon>
        <taxon>Camelimonas</taxon>
    </lineage>
</organism>
<protein>
    <recommendedName>
        <fullName evidence="8">Bcr/CflA family efflux transporter</fullName>
    </recommendedName>
</protein>
<evidence type="ECO:0000256" key="7">
    <source>
        <dbReference type="ARBA" id="ARBA00023136"/>
    </source>
</evidence>
<evidence type="ECO:0000256" key="6">
    <source>
        <dbReference type="ARBA" id="ARBA00022989"/>
    </source>
</evidence>
<feature type="transmembrane region" description="Helical" evidence="8">
    <location>
        <begin position="60"/>
        <end position="80"/>
    </location>
</feature>
<keyword evidence="8" id="KW-0997">Cell inner membrane</keyword>
<keyword evidence="5 8" id="KW-0812">Transmembrane</keyword>
<evidence type="ECO:0000256" key="2">
    <source>
        <dbReference type="ARBA" id="ARBA00006236"/>
    </source>
</evidence>
<keyword evidence="7 8" id="KW-0472">Membrane</keyword>
<keyword evidence="4" id="KW-1003">Cell membrane</keyword>
<keyword evidence="11" id="KW-1185">Reference proteome</keyword>
<keyword evidence="6 8" id="KW-1133">Transmembrane helix</keyword>
<reference evidence="11" key="1">
    <citation type="journal article" date="2019" name="Int. J. Syst. Evol. Microbiol.">
        <title>The Global Catalogue of Microorganisms (GCM) 10K type strain sequencing project: providing services to taxonomists for standard genome sequencing and annotation.</title>
        <authorList>
            <consortium name="The Broad Institute Genomics Platform"/>
            <consortium name="The Broad Institute Genome Sequencing Center for Infectious Disease"/>
            <person name="Wu L."/>
            <person name="Ma J."/>
        </authorList>
    </citation>
    <scope>NUCLEOTIDE SEQUENCE [LARGE SCALE GENOMIC DNA]</scope>
    <source>
        <strain evidence="11">CCM 7941</strain>
    </source>
</reference>
<dbReference type="EMBL" id="JBHRUV010000034">
    <property type="protein sequence ID" value="MFC3266325.1"/>
    <property type="molecule type" value="Genomic_DNA"/>
</dbReference>
<gene>
    <name evidence="10" type="ORF">ACFOEX_08165</name>
</gene>
<feature type="transmembrane region" description="Helical" evidence="8">
    <location>
        <begin position="117"/>
        <end position="138"/>
    </location>
</feature>
<feature type="transmembrane region" description="Helical" evidence="8">
    <location>
        <begin position="150"/>
        <end position="172"/>
    </location>
</feature>
<feature type="transmembrane region" description="Helical" evidence="8">
    <location>
        <begin position="26"/>
        <end position="48"/>
    </location>
</feature>
<dbReference type="RefSeq" id="WP_376828588.1">
    <property type="nucleotide sequence ID" value="NZ_JBHLWR010000004.1"/>
</dbReference>
<feature type="domain" description="Major facilitator superfamily (MFS) profile" evidence="9">
    <location>
        <begin position="26"/>
        <end position="410"/>
    </location>
</feature>
<feature type="transmembrane region" description="Helical" evidence="8">
    <location>
        <begin position="358"/>
        <end position="381"/>
    </location>
</feature>
<feature type="transmembrane region" description="Helical" evidence="8">
    <location>
        <begin position="92"/>
        <end position="111"/>
    </location>
</feature>
<name>A0ABV7LEF0_9HYPH</name>
<evidence type="ECO:0000256" key="1">
    <source>
        <dbReference type="ARBA" id="ARBA00004651"/>
    </source>
</evidence>
<evidence type="ECO:0000256" key="4">
    <source>
        <dbReference type="ARBA" id="ARBA00022475"/>
    </source>
</evidence>
<accession>A0ABV7LEF0</accession>
<feature type="transmembrane region" description="Helical" evidence="8">
    <location>
        <begin position="387"/>
        <end position="405"/>
    </location>
</feature>
<dbReference type="PROSITE" id="PS50850">
    <property type="entry name" value="MFS"/>
    <property type="match status" value="1"/>
</dbReference>
<dbReference type="PANTHER" id="PTHR42718:SF46">
    <property type="entry name" value="BLR6921 PROTEIN"/>
    <property type="match status" value="1"/>
</dbReference>
<feature type="transmembrane region" description="Helical" evidence="8">
    <location>
        <begin position="266"/>
        <end position="285"/>
    </location>
</feature>
<comment type="subcellular location">
    <subcellularLocation>
        <location evidence="8">Cell inner membrane</location>
        <topology evidence="8">Multi-pass membrane protein</topology>
    </subcellularLocation>
    <subcellularLocation>
        <location evidence="1">Cell membrane</location>
        <topology evidence="1">Multi-pass membrane protein</topology>
    </subcellularLocation>
</comment>
<dbReference type="SUPFAM" id="SSF103473">
    <property type="entry name" value="MFS general substrate transporter"/>
    <property type="match status" value="1"/>
</dbReference>
<dbReference type="NCBIfam" id="TIGR00710">
    <property type="entry name" value="efflux_Bcr_CflA"/>
    <property type="match status" value="1"/>
</dbReference>
<feature type="transmembrane region" description="Helical" evidence="8">
    <location>
        <begin position="178"/>
        <end position="200"/>
    </location>
</feature>
<keyword evidence="3 8" id="KW-0813">Transport</keyword>
<evidence type="ECO:0000256" key="8">
    <source>
        <dbReference type="RuleBase" id="RU365088"/>
    </source>
</evidence>
<dbReference type="Proteomes" id="UP001595536">
    <property type="component" value="Unassembled WGS sequence"/>
</dbReference>
<dbReference type="Pfam" id="PF07690">
    <property type="entry name" value="MFS_1"/>
    <property type="match status" value="1"/>
</dbReference>
<sequence length="410" mass="41200">MASSDAGRTAAEVRERQPERELTPGLVALLAGLAAIGILCTNILLPAFPAIAASLGTPQRALGVTLSSFFLVFAFGQLIAGPLADRYGRQKPVAAGLCVFLAGSLVCGLAGDLATLVAGRVLQAAGACVASVLARAIARDLFDGDMLAKAMSMIMVAMAAAPGFSPLVGGVAATWLDWRILFVIVSAAAAALLLFHAAVLGETLPPPARRPFSLAGVARTYAGLAADGRFILPALAVSMIIGGLYGTFAAAPIILMSEVGMTPVGYGLFSAVTVFIVFGAGLLAPRLAHRYGPLRPATGGAILVAAGGVLMLAFYRTGELWTYAPPLAVFLLGMGMANPLGSAIALRPFGDRAGAAAALLGFLQMATAAAATGVAAALPLAPAPVLALLQLAGGAGALALFVTLARSGAR</sequence>
<evidence type="ECO:0000256" key="5">
    <source>
        <dbReference type="ARBA" id="ARBA00022692"/>
    </source>
</evidence>
<evidence type="ECO:0000259" key="9">
    <source>
        <dbReference type="PROSITE" id="PS50850"/>
    </source>
</evidence>
<feature type="transmembrane region" description="Helical" evidence="8">
    <location>
        <begin position="230"/>
        <end position="254"/>
    </location>
</feature>
<proteinExistence type="inferred from homology"/>
<dbReference type="Gene3D" id="1.20.1720.10">
    <property type="entry name" value="Multidrug resistance protein D"/>
    <property type="match status" value="1"/>
</dbReference>
<feature type="transmembrane region" description="Helical" evidence="8">
    <location>
        <begin position="297"/>
        <end position="315"/>
    </location>
</feature>
<dbReference type="InterPro" id="IPR036259">
    <property type="entry name" value="MFS_trans_sf"/>
</dbReference>
<dbReference type="InterPro" id="IPR011701">
    <property type="entry name" value="MFS"/>
</dbReference>
<evidence type="ECO:0000313" key="11">
    <source>
        <dbReference type="Proteomes" id="UP001595536"/>
    </source>
</evidence>
<feature type="transmembrane region" description="Helical" evidence="8">
    <location>
        <begin position="327"/>
        <end position="346"/>
    </location>
</feature>
<dbReference type="InterPro" id="IPR004812">
    <property type="entry name" value="Efflux_drug-R_Bcr/CmlA"/>
</dbReference>
<comment type="similarity">
    <text evidence="2 8">Belongs to the major facilitator superfamily. Bcr/CmlA family.</text>
</comment>
<dbReference type="PANTHER" id="PTHR42718">
    <property type="entry name" value="MAJOR FACILITATOR SUPERFAMILY MULTIDRUG TRANSPORTER MFSC"/>
    <property type="match status" value="1"/>
</dbReference>